<evidence type="ECO:0000256" key="4">
    <source>
        <dbReference type="ARBA" id="ARBA00022692"/>
    </source>
</evidence>
<sequence length="1145" mass="126829">MKLTAFLLTVLFMHAYASGSAQNITISGRDLTLKQVFSIIEQQTGFVVFSDGRAITETSPVSLNMQNVPLRNLLDVVLKDQPLNYTIEGKTIILSRKSPVAVFPTDGQQVKPDDVIRIKVVDSLGNPLPGASVGIKNSKRSGIANTEGIVSLNAKIADVILISFLGFEPHSITVTSSLLSSAGQIIVHLKSAVSEMKAITVSFSTGYQQIAPERATGSFSYIDSALLNRSVSRNILDRIKGVASGVLFDNSTGTGTGFNIRGRNTIFANADPLIVVDNFPYDGSLANINPNDVLDITVLKDAAAASIWGVRASNGVVVITTKAGKYGKPVTVNFNSNITIGENPRLFTAPQLNPDEVIALEEHLYNKGYYSRPLGAASDFISPVVQILYNKSRNLITEAEAQQQINALKGNDYRNELLEHYYRPTVNQQYFASVSGGGSQNTYYLSVGYDRGLGDVKHNTNNRISLNAQNKYRLLRNKLEITTGITFTSDNTRSLNGTVLNGTYTRPYTKLTDGNGNPAAVLTYKRAWLDTAGMGKLLNWNWRPLEEMTSADNRRVLNNYLVTAGIKYNISRSLTFSANYQFSRGISQSNNIATEKSYYVRNLVNTYSSVNYTTGAVTRPIPEGAILQRFISQYTSHQARAQLNYQKKWQLHELSLIAGSDVKDYDQLTDFSALYGYNKELASSKDVNYADNFRSLVTGFQVPIPNKPYQNGVADRYVSMFANGIYTYKERYTASASFRRDESNLFGVKANQKGVPLWSAGLGWTISKEPFYKVSWMDLLKVRVSNGYNGNVHKGLSAYVTTQVLPGANGLNRFGNQYAALVNPPNPSLRWEKINITNLGVDFSMLDQRISGSLEYFYKTGKDIIGSSPLAPSSGVVSFMGNSADISVKGMDVVINSINIRSRNFSWGTNLLLSKAIDKIKAYKVNPSPLGFRVDYPYNALFSYRWAGLDPENGDPLGYYDGKVSNDWTGIINVDSLGMNTMYSGTAMPVYFGSLRNTLNYKKISLSFNLVYKLGHVFRMPSVGYSSLFNLNNLHPDYRLRWQQKGDELITTVPSEMYPNDLSRDDFYGSSQILIASGSHVRLQDIQVDYSFILRDAGARSYNCSIYVYASNLGVVWRSNKKDLDPDNLSIAAQRLFSFGFKTNF</sequence>
<dbReference type="Gene3D" id="2.170.130.10">
    <property type="entry name" value="TonB-dependent receptor, plug domain"/>
    <property type="match status" value="1"/>
</dbReference>
<dbReference type="InterPro" id="IPR023997">
    <property type="entry name" value="TonB-dep_OMP_SusC/RagA_CS"/>
</dbReference>
<dbReference type="EMBL" id="FSRA01000001">
    <property type="protein sequence ID" value="SIO14162.1"/>
    <property type="molecule type" value="Genomic_DNA"/>
</dbReference>
<dbReference type="OrthoDB" id="9768177at2"/>
<feature type="domain" description="TonB-dependent receptor plug" evidence="9">
    <location>
        <begin position="214"/>
        <end position="316"/>
    </location>
</feature>
<evidence type="ECO:0000313" key="10">
    <source>
        <dbReference type="EMBL" id="SIO14162.1"/>
    </source>
</evidence>
<dbReference type="RefSeq" id="WP_159442282.1">
    <property type="nucleotide sequence ID" value="NZ_FSRA01000001.1"/>
</dbReference>
<comment type="subcellular location">
    <subcellularLocation>
        <location evidence="1 7">Cell outer membrane</location>
        <topology evidence="1 7">Multi-pass membrane protein</topology>
    </subcellularLocation>
</comment>
<evidence type="ECO:0000259" key="9">
    <source>
        <dbReference type="Pfam" id="PF07715"/>
    </source>
</evidence>
<evidence type="ECO:0000256" key="7">
    <source>
        <dbReference type="PROSITE-ProRule" id="PRU01360"/>
    </source>
</evidence>
<dbReference type="InterPro" id="IPR039426">
    <property type="entry name" value="TonB-dep_rcpt-like"/>
</dbReference>
<dbReference type="NCBIfam" id="TIGR04056">
    <property type="entry name" value="OMP_RagA_SusC"/>
    <property type="match status" value="1"/>
</dbReference>
<dbReference type="SUPFAM" id="SSF56935">
    <property type="entry name" value="Porins"/>
    <property type="match status" value="1"/>
</dbReference>
<evidence type="ECO:0000313" key="11">
    <source>
        <dbReference type="Proteomes" id="UP000185003"/>
    </source>
</evidence>
<keyword evidence="5 7" id="KW-0472">Membrane</keyword>
<evidence type="ECO:0000256" key="5">
    <source>
        <dbReference type="ARBA" id="ARBA00023136"/>
    </source>
</evidence>
<dbReference type="AlphaFoldDB" id="A0A1N6H383"/>
<feature type="chain" id="PRO_5012613525" evidence="8">
    <location>
        <begin position="18"/>
        <end position="1145"/>
    </location>
</feature>
<dbReference type="GO" id="GO:0009279">
    <property type="term" value="C:cell outer membrane"/>
    <property type="evidence" value="ECO:0007669"/>
    <property type="project" value="UniProtKB-SubCell"/>
</dbReference>
<keyword evidence="3 7" id="KW-1134">Transmembrane beta strand</keyword>
<proteinExistence type="inferred from homology"/>
<dbReference type="Pfam" id="PF07715">
    <property type="entry name" value="Plug"/>
    <property type="match status" value="1"/>
</dbReference>
<dbReference type="InterPro" id="IPR023996">
    <property type="entry name" value="TonB-dep_OMP_SusC/RagA"/>
</dbReference>
<evidence type="ECO:0000256" key="2">
    <source>
        <dbReference type="ARBA" id="ARBA00022448"/>
    </source>
</evidence>
<keyword evidence="8" id="KW-0732">Signal</keyword>
<dbReference type="InterPro" id="IPR036942">
    <property type="entry name" value="Beta-barrel_TonB_sf"/>
</dbReference>
<gene>
    <name evidence="10" type="ORF">SAMN04488055_3144</name>
</gene>
<evidence type="ECO:0000256" key="8">
    <source>
        <dbReference type="SAM" id="SignalP"/>
    </source>
</evidence>
<evidence type="ECO:0000256" key="6">
    <source>
        <dbReference type="ARBA" id="ARBA00023237"/>
    </source>
</evidence>
<keyword evidence="11" id="KW-1185">Reference proteome</keyword>
<keyword evidence="6 7" id="KW-0998">Cell outer membrane</keyword>
<name>A0A1N6H383_9BACT</name>
<dbReference type="NCBIfam" id="TIGR04057">
    <property type="entry name" value="SusC_RagA_signa"/>
    <property type="match status" value="1"/>
</dbReference>
<keyword evidence="2 7" id="KW-0813">Transport</keyword>
<reference evidence="10 11" key="1">
    <citation type="submission" date="2016-11" db="EMBL/GenBank/DDBJ databases">
        <authorList>
            <person name="Jaros S."/>
            <person name="Januszkiewicz K."/>
            <person name="Wedrychowicz H."/>
        </authorList>
    </citation>
    <scope>NUCLEOTIDE SEQUENCE [LARGE SCALE GENOMIC DNA]</scope>
    <source>
        <strain evidence="10 11">DSM 24787</strain>
    </source>
</reference>
<evidence type="ECO:0000256" key="1">
    <source>
        <dbReference type="ARBA" id="ARBA00004571"/>
    </source>
</evidence>
<evidence type="ECO:0000256" key="3">
    <source>
        <dbReference type="ARBA" id="ARBA00022452"/>
    </source>
</evidence>
<dbReference type="InterPro" id="IPR012910">
    <property type="entry name" value="Plug_dom"/>
</dbReference>
<keyword evidence="4 7" id="KW-0812">Transmembrane</keyword>
<protein>
    <submittedName>
        <fullName evidence="10">TonB-linked outer membrane protein, SusC/RagA family</fullName>
    </submittedName>
</protein>
<dbReference type="InterPro" id="IPR037066">
    <property type="entry name" value="Plug_dom_sf"/>
</dbReference>
<comment type="similarity">
    <text evidence="7">Belongs to the TonB-dependent receptor family.</text>
</comment>
<dbReference type="STRING" id="536979.SAMN04488055_3144"/>
<feature type="signal peptide" evidence="8">
    <location>
        <begin position="1"/>
        <end position="17"/>
    </location>
</feature>
<dbReference type="Proteomes" id="UP000185003">
    <property type="component" value="Unassembled WGS sequence"/>
</dbReference>
<accession>A0A1N6H383</accession>
<dbReference type="Gene3D" id="2.40.170.20">
    <property type="entry name" value="TonB-dependent receptor, beta-barrel domain"/>
    <property type="match status" value="1"/>
</dbReference>
<organism evidence="10 11">
    <name type="scientific">Chitinophaga niabensis</name>
    <dbReference type="NCBI Taxonomy" id="536979"/>
    <lineage>
        <taxon>Bacteria</taxon>
        <taxon>Pseudomonadati</taxon>
        <taxon>Bacteroidota</taxon>
        <taxon>Chitinophagia</taxon>
        <taxon>Chitinophagales</taxon>
        <taxon>Chitinophagaceae</taxon>
        <taxon>Chitinophaga</taxon>
    </lineage>
</organism>
<dbReference type="PROSITE" id="PS52016">
    <property type="entry name" value="TONB_DEPENDENT_REC_3"/>
    <property type="match status" value="1"/>
</dbReference>